<dbReference type="STRING" id="414048.SAMN04489864_10168"/>
<dbReference type="EMBL" id="FOPP01000001">
    <property type="protein sequence ID" value="SFG56507.1"/>
    <property type="molecule type" value="Genomic_DNA"/>
</dbReference>
<keyword evidence="1" id="KW-0812">Transmembrane</keyword>
<proteinExistence type="predicted"/>
<gene>
    <name evidence="2" type="ORF">SAMN04489864_10168</name>
</gene>
<name>A0A1I2SZU4_9SPHI</name>
<feature type="transmembrane region" description="Helical" evidence="1">
    <location>
        <begin position="64"/>
        <end position="86"/>
    </location>
</feature>
<sequence length="131" mass="14710">MTPVEIVYKTMFNHFVKKEGYSQSSHVIAGAATSLCNLLFLANCYFLVKIIFSNPIPISFTKVEGLITSGVLIIINHYLVFVVFRFSKNGDGPNQLFNITRKDFSLGWWIFGVNLLLALAIPLLESFISES</sequence>
<dbReference type="RefSeq" id="WP_090991569.1">
    <property type="nucleotide sequence ID" value="NZ_FOPP01000001.1"/>
</dbReference>
<evidence type="ECO:0000256" key="1">
    <source>
        <dbReference type="SAM" id="Phobius"/>
    </source>
</evidence>
<keyword evidence="1" id="KW-1133">Transmembrane helix</keyword>
<reference evidence="2 3" key="1">
    <citation type="submission" date="2016-10" db="EMBL/GenBank/DDBJ databases">
        <authorList>
            <person name="de Groot N.N."/>
        </authorList>
    </citation>
    <scope>NUCLEOTIDE SEQUENCE [LARGE SCALE GENOMIC DNA]</scope>
    <source>
        <strain evidence="2 3">DSM 18684</strain>
    </source>
</reference>
<dbReference type="Proteomes" id="UP000199666">
    <property type="component" value="Unassembled WGS sequence"/>
</dbReference>
<evidence type="ECO:0000313" key="2">
    <source>
        <dbReference type="EMBL" id="SFG56507.1"/>
    </source>
</evidence>
<protein>
    <submittedName>
        <fullName evidence="2">Uncharacterized protein</fullName>
    </submittedName>
</protein>
<feature type="transmembrane region" description="Helical" evidence="1">
    <location>
        <begin position="106"/>
        <end position="128"/>
    </location>
</feature>
<dbReference type="AlphaFoldDB" id="A0A1I2SZU4"/>
<keyword evidence="1" id="KW-0472">Membrane</keyword>
<feature type="transmembrane region" description="Helical" evidence="1">
    <location>
        <begin position="27"/>
        <end position="52"/>
    </location>
</feature>
<evidence type="ECO:0000313" key="3">
    <source>
        <dbReference type="Proteomes" id="UP000199666"/>
    </source>
</evidence>
<dbReference type="OrthoDB" id="777109at2"/>
<accession>A0A1I2SZU4</accession>
<organism evidence="2 3">
    <name type="scientific">Pedobacter insulae</name>
    <dbReference type="NCBI Taxonomy" id="414048"/>
    <lineage>
        <taxon>Bacteria</taxon>
        <taxon>Pseudomonadati</taxon>
        <taxon>Bacteroidota</taxon>
        <taxon>Sphingobacteriia</taxon>
        <taxon>Sphingobacteriales</taxon>
        <taxon>Sphingobacteriaceae</taxon>
        <taxon>Pedobacter</taxon>
    </lineage>
</organism>
<keyword evidence="3" id="KW-1185">Reference proteome</keyword>